<proteinExistence type="predicted"/>
<protein>
    <recommendedName>
        <fullName evidence="4">ESPR domain-containing protein</fullName>
    </recommendedName>
</protein>
<name>A0ABN4LY71_9BACT</name>
<evidence type="ECO:0000256" key="1">
    <source>
        <dbReference type="SAM" id="MobiDB-lite"/>
    </source>
</evidence>
<organism evidence="2 3">
    <name type="scientific">Pseudodesulfovibrio indicus</name>
    <dbReference type="NCBI Taxonomy" id="1716143"/>
    <lineage>
        <taxon>Bacteria</taxon>
        <taxon>Pseudomonadati</taxon>
        <taxon>Thermodesulfobacteriota</taxon>
        <taxon>Desulfovibrionia</taxon>
        <taxon>Desulfovibrionales</taxon>
        <taxon>Desulfovibrionaceae</taxon>
    </lineage>
</organism>
<dbReference type="Proteomes" id="UP000055611">
    <property type="component" value="Chromosome"/>
</dbReference>
<dbReference type="EMBL" id="CP014206">
    <property type="protein sequence ID" value="AMK11023.1"/>
    <property type="molecule type" value="Genomic_DNA"/>
</dbReference>
<evidence type="ECO:0000313" key="3">
    <source>
        <dbReference type="Proteomes" id="UP000055611"/>
    </source>
</evidence>
<evidence type="ECO:0000313" key="2">
    <source>
        <dbReference type="EMBL" id="AMK11023.1"/>
    </source>
</evidence>
<keyword evidence="3" id="KW-1185">Reference proteome</keyword>
<feature type="region of interest" description="Disordered" evidence="1">
    <location>
        <begin position="38"/>
        <end position="63"/>
    </location>
</feature>
<sequence>MQTYFLKKKSTEYFLLRFQLMGKKYATVLQDRRQSTSMMLSPNSVKKSRLKKAQPSCDHGFWV</sequence>
<gene>
    <name evidence="2" type="ORF">AWY79_07810</name>
</gene>
<reference evidence="2 3" key="1">
    <citation type="journal article" date="2016" name="Front. Microbiol.">
        <title>Genome Sequence of the Piezophilic, Mesophilic Sulfate-Reducing Bacterium Desulfovibrio indicus J2T.</title>
        <authorList>
            <person name="Cao J."/>
            <person name="Maignien L."/>
            <person name="Shao Z."/>
            <person name="Alain K."/>
            <person name="Jebbar M."/>
        </authorList>
    </citation>
    <scope>NUCLEOTIDE SEQUENCE [LARGE SCALE GENOMIC DNA]</scope>
    <source>
        <strain evidence="2 3">J2</strain>
    </source>
</reference>
<accession>A0ABN4LY71</accession>
<evidence type="ECO:0008006" key="4">
    <source>
        <dbReference type="Google" id="ProtNLM"/>
    </source>
</evidence>